<feature type="region of interest" description="Disordered" evidence="1">
    <location>
        <begin position="102"/>
        <end position="123"/>
    </location>
</feature>
<dbReference type="EMBL" id="ML769572">
    <property type="protein sequence ID" value="KAE9393420.1"/>
    <property type="molecule type" value="Genomic_DNA"/>
</dbReference>
<sequence length="213" mass="22934">MESPLNRLFYTFKVFEEGQCNDNVKSSYSPARCLPDTGPGFSLVFSNLSPNPESPSEDSDSHKLFPFFRVLSIITSPLFVQHLGPPIRRLVSGAGSYTTQTPTIQSCSSYSGDTDSEAEEPVTPEALSLKPMFTVSLQRGTNSHEYSDDKQKQSTGVITIGGQGFRLSGWRRCWENSSGSGLGTDQGGGGECYPNIGPTDAPACAGKQDMDGI</sequence>
<reference evidence="2" key="1">
    <citation type="journal article" date="2019" name="Environ. Microbiol.">
        <title>Fungal ecological strategies reflected in gene transcription - a case study of two litter decomposers.</title>
        <authorList>
            <person name="Barbi F."/>
            <person name="Kohler A."/>
            <person name="Barry K."/>
            <person name="Baskaran P."/>
            <person name="Daum C."/>
            <person name="Fauchery L."/>
            <person name="Ihrmark K."/>
            <person name="Kuo A."/>
            <person name="LaButti K."/>
            <person name="Lipzen A."/>
            <person name="Morin E."/>
            <person name="Grigoriev I.V."/>
            <person name="Henrissat B."/>
            <person name="Lindahl B."/>
            <person name="Martin F."/>
        </authorList>
    </citation>
    <scope>NUCLEOTIDE SEQUENCE</scope>
    <source>
        <strain evidence="2">JB14</strain>
    </source>
</reference>
<dbReference type="Proteomes" id="UP000799118">
    <property type="component" value="Unassembled WGS sequence"/>
</dbReference>
<evidence type="ECO:0000256" key="1">
    <source>
        <dbReference type="SAM" id="MobiDB-lite"/>
    </source>
</evidence>
<dbReference type="AlphaFoldDB" id="A0A6A4H6S2"/>
<gene>
    <name evidence="2" type="ORF">BT96DRAFT_999458</name>
</gene>
<name>A0A6A4H6S2_9AGAR</name>
<accession>A0A6A4H6S2</accession>
<proteinExistence type="predicted"/>
<organism evidence="2 3">
    <name type="scientific">Gymnopus androsaceus JB14</name>
    <dbReference type="NCBI Taxonomy" id="1447944"/>
    <lineage>
        <taxon>Eukaryota</taxon>
        <taxon>Fungi</taxon>
        <taxon>Dikarya</taxon>
        <taxon>Basidiomycota</taxon>
        <taxon>Agaricomycotina</taxon>
        <taxon>Agaricomycetes</taxon>
        <taxon>Agaricomycetidae</taxon>
        <taxon>Agaricales</taxon>
        <taxon>Marasmiineae</taxon>
        <taxon>Omphalotaceae</taxon>
        <taxon>Gymnopus</taxon>
    </lineage>
</organism>
<keyword evidence="3" id="KW-1185">Reference proteome</keyword>
<evidence type="ECO:0000313" key="3">
    <source>
        <dbReference type="Proteomes" id="UP000799118"/>
    </source>
</evidence>
<evidence type="ECO:0000313" key="2">
    <source>
        <dbReference type="EMBL" id="KAE9393420.1"/>
    </source>
</evidence>
<protein>
    <submittedName>
        <fullName evidence="2">Uncharacterized protein</fullName>
    </submittedName>
</protein>
<feature type="compositionally biased region" description="Polar residues" evidence="1">
    <location>
        <begin position="102"/>
        <end position="113"/>
    </location>
</feature>